<name>A0ABW8C7Y3_9ACTN</name>
<dbReference type="PROSITE" id="PS51186">
    <property type="entry name" value="GNAT"/>
    <property type="match status" value="1"/>
</dbReference>
<evidence type="ECO:0000313" key="2">
    <source>
        <dbReference type="EMBL" id="MFI9102549.1"/>
    </source>
</evidence>
<protein>
    <submittedName>
        <fullName evidence="2">GNAT family N-acetyltransferase</fullName>
        <ecNumber evidence="2">2.3.-.-</ecNumber>
    </submittedName>
</protein>
<evidence type="ECO:0000313" key="3">
    <source>
        <dbReference type="Proteomes" id="UP001614394"/>
    </source>
</evidence>
<dbReference type="Gene3D" id="3.40.630.30">
    <property type="match status" value="1"/>
</dbReference>
<dbReference type="RefSeq" id="WP_399650372.1">
    <property type="nucleotide sequence ID" value="NZ_JBITYG010000005.1"/>
</dbReference>
<dbReference type="GO" id="GO:0016746">
    <property type="term" value="F:acyltransferase activity"/>
    <property type="evidence" value="ECO:0007669"/>
    <property type="project" value="UniProtKB-KW"/>
</dbReference>
<gene>
    <name evidence="2" type="ORF">ACIGXA_18705</name>
</gene>
<comment type="caution">
    <text evidence="2">The sequence shown here is derived from an EMBL/GenBank/DDBJ whole genome shotgun (WGS) entry which is preliminary data.</text>
</comment>
<sequence length="271" mass="29586">MTIDERAVAYRDTYNEQLRARGVAREAAERSGPVVRQLLAGHGGLITYRDLGGLEGGELDTFIAAQRDHFAALGEEVEWKYHGHDLPADLPERLTAAGFTAGERETVLVGEAAQLAAEPVPPRGVTLREVTSRADLERMQAMEEAVWGYDHSWLPDVLERELNGEGDPCVVVIAEAGDEVVSGSWMRLHPGTEFASLWGGSTLAAWRGRGIYRALVAHRAQLAVARGVRYLQVDASDDSRPILARLGLLPVTTTTPYVWKPAADQQERPAG</sequence>
<reference evidence="2 3" key="1">
    <citation type="submission" date="2024-10" db="EMBL/GenBank/DDBJ databases">
        <title>The Natural Products Discovery Center: Release of the First 8490 Sequenced Strains for Exploring Actinobacteria Biosynthetic Diversity.</title>
        <authorList>
            <person name="Kalkreuter E."/>
            <person name="Kautsar S.A."/>
            <person name="Yang D."/>
            <person name="Bader C.D."/>
            <person name="Teijaro C.N."/>
            <person name="Fluegel L."/>
            <person name="Davis C.M."/>
            <person name="Simpson J.R."/>
            <person name="Lauterbach L."/>
            <person name="Steele A.D."/>
            <person name="Gui C."/>
            <person name="Meng S."/>
            <person name="Li G."/>
            <person name="Viehrig K."/>
            <person name="Ye F."/>
            <person name="Su P."/>
            <person name="Kiefer A.F."/>
            <person name="Nichols A."/>
            <person name="Cepeda A.J."/>
            <person name="Yan W."/>
            <person name="Fan B."/>
            <person name="Jiang Y."/>
            <person name="Adhikari A."/>
            <person name="Zheng C.-J."/>
            <person name="Schuster L."/>
            <person name="Cowan T.M."/>
            <person name="Smanski M.J."/>
            <person name="Chevrette M.G."/>
            <person name="De Carvalho L.P.S."/>
            <person name="Shen B."/>
        </authorList>
    </citation>
    <scope>NUCLEOTIDE SEQUENCE [LARGE SCALE GENOMIC DNA]</scope>
    <source>
        <strain evidence="2 3">NPDC053399</strain>
    </source>
</reference>
<keyword evidence="2" id="KW-0012">Acyltransferase</keyword>
<proteinExistence type="predicted"/>
<dbReference type="InterPro" id="IPR016181">
    <property type="entry name" value="Acyl_CoA_acyltransferase"/>
</dbReference>
<dbReference type="InterPro" id="IPR000182">
    <property type="entry name" value="GNAT_dom"/>
</dbReference>
<feature type="domain" description="N-acetyltransferase" evidence="1">
    <location>
        <begin position="125"/>
        <end position="269"/>
    </location>
</feature>
<accession>A0ABW8C7Y3</accession>
<dbReference type="EC" id="2.3.-.-" evidence="2"/>
<keyword evidence="3" id="KW-1185">Reference proteome</keyword>
<dbReference type="CDD" id="cd04301">
    <property type="entry name" value="NAT_SF"/>
    <property type="match status" value="1"/>
</dbReference>
<dbReference type="EMBL" id="JBITYG010000005">
    <property type="protein sequence ID" value="MFI9102549.1"/>
    <property type="molecule type" value="Genomic_DNA"/>
</dbReference>
<dbReference type="Proteomes" id="UP001614394">
    <property type="component" value="Unassembled WGS sequence"/>
</dbReference>
<organism evidence="2 3">
    <name type="scientific">Streptomyces fildesensis</name>
    <dbReference type="NCBI Taxonomy" id="375757"/>
    <lineage>
        <taxon>Bacteria</taxon>
        <taxon>Bacillati</taxon>
        <taxon>Actinomycetota</taxon>
        <taxon>Actinomycetes</taxon>
        <taxon>Kitasatosporales</taxon>
        <taxon>Streptomycetaceae</taxon>
        <taxon>Streptomyces</taxon>
    </lineage>
</organism>
<evidence type="ECO:0000259" key="1">
    <source>
        <dbReference type="PROSITE" id="PS51186"/>
    </source>
</evidence>
<dbReference type="Pfam" id="PF00583">
    <property type="entry name" value="Acetyltransf_1"/>
    <property type="match status" value="1"/>
</dbReference>
<keyword evidence="2" id="KW-0808">Transferase</keyword>
<dbReference type="SUPFAM" id="SSF55729">
    <property type="entry name" value="Acyl-CoA N-acyltransferases (Nat)"/>
    <property type="match status" value="1"/>
</dbReference>